<sequence length="806" mass="86230">MNVGAADMTLLAMALPFVAAGLAPYLVRLMGHRAAWVLALAPLSIFIHFIPYAGLVANGRHVTAGFDWVPSLDTRFEWFVDGLSLTFAFLVTGIGTLIVLYSGGYMKGHPQQGRFLSFILLFMGSMLGLVLSDDFLMLFVFWELTSVTSFLLIGFDHEREASRRAALQALVVTGAGGLGLLAGLLLIWNVTGVHSLSGLLQSNEVLRQSPYFLVALILVLCGAFTKSAQFPLHFWLPNAMEAPTPVSAYLHSATMVKAGVFLLMRLNPVFADTPAWHTILPIFGGMTLVFGALLSVRQSDLKQMLAYTTMSSLGLMVMMTGFGGEHAVAGAVLYLVAHALFKGALFMVAGIVDHEAGTREVTKLGGLLRAMPVTFAAALAAAVSMGGLPPAVGFLAKEEIYSSLWHLDPWSLTFLACAVIGNALMMAVGFVVALKPFLGKRPHALGDVHEAPFIMWVGPATLGALGIVAAIAAPFTHEIVSSPMVSAVLGRASEIDITLVPHIGPPLALSGLTIVVGIVTYLAIAPFRRAVGGVLRAIGWGPDRGFDQFVRGLVRFSHAVTDRLQPGSLEVYMTVTFVAIAAALLVPMVVFGELPSMPTWPTDVTFYELTVMAIGIIGLVAVLIAHDRLTAIVSLGVQGFAVALLFMLFGAPDLSFTQFMIEALSVVILALVMTRLRLAPSDHRPTGEKLSDAAIAIACGAGFMLYLMRVTEGSFDATLSDFFARYSKTIAHGHNIVNVIIVDFRGTDTLGEISVVMVTGLAILALIRIRATRTDVELGDNDPREQHDPREEGSHGKRTYAGVEAE</sequence>
<evidence type="ECO:0000256" key="6">
    <source>
        <dbReference type="ARBA" id="ARBA00022989"/>
    </source>
</evidence>
<feature type="compositionally biased region" description="Basic and acidic residues" evidence="10">
    <location>
        <begin position="778"/>
        <end position="795"/>
    </location>
</feature>
<feature type="transmembrane region" description="Helical" evidence="11">
    <location>
        <begin position="208"/>
        <end position="225"/>
    </location>
</feature>
<proteinExistence type="predicted"/>
<evidence type="ECO:0000256" key="5">
    <source>
        <dbReference type="ARBA" id="ARBA00022692"/>
    </source>
</evidence>
<feature type="transmembrane region" description="Helical" evidence="11">
    <location>
        <begin position="6"/>
        <end position="27"/>
    </location>
</feature>
<feature type="transmembrane region" description="Helical" evidence="11">
    <location>
        <begin position="328"/>
        <end position="352"/>
    </location>
</feature>
<dbReference type="Pfam" id="PF00361">
    <property type="entry name" value="Proton_antipo_M"/>
    <property type="match status" value="1"/>
</dbReference>
<feature type="transmembrane region" description="Helical" evidence="11">
    <location>
        <begin position="507"/>
        <end position="527"/>
    </location>
</feature>
<dbReference type="GO" id="GO:0006811">
    <property type="term" value="P:monoatomic ion transport"/>
    <property type="evidence" value="ECO:0007669"/>
    <property type="project" value="UniProtKB-KW"/>
</dbReference>
<comment type="caution">
    <text evidence="16">The sequence shown here is derived from an EMBL/GenBank/DDBJ whole genome shotgun (WGS) entry which is preliminary data.</text>
</comment>
<keyword evidence="7" id="KW-0406">Ion transport</keyword>
<reference evidence="16 17" key="1">
    <citation type="submission" date="2019-06" db="EMBL/GenBank/DDBJ databases">
        <authorList>
            <person name="Li M."/>
        </authorList>
    </citation>
    <scope>NUCLEOTIDE SEQUENCE [LARGE SCALE GENOMIC DNA]</scope>
    <source>
        <strain evidence="16 17">BGMRC6574</strain>
    </source>
</reference>
<accession>A0A506TZQ8</accession>
<keyword evidence="6 11" id="KW-1133">Transmembrane helix</keyword>
<evidence type="ECO:0000259" key="15">
    <source>
        <dbReference type="Pfam" id="PF20501"/>
    </source>
</evidence>
<dbReference type="InterPro" id="IPR025383">
    <property type="entry name" value="MrpA_C/MbhD"/>
</dbReference>
<evidence type="ECO:0000256" key="1">
    <source>
        <dbReference type="ARBA" id="ARBA00004651"/>
    </source>
</evidence>
<gene>
    <name evidence="16" type="ORF">FJU11_13815</name>
</gene>
<dbReference type="NCBIfam" id="NF009287">
    <property type="entry name" value="PRK12647.1"/>
    <property type="match status" value="1"/>
</dbReference>
<keyword evidence="8 11" id="KW-0472">Membrane</keyword>
<dbReference type="PRINTS" id="PR01435">
    <property type="entry name" value="NPOXDRDTASE5"/>
</dbReference>
<feature type="domain" description="MrpA C-terminal/MbhD" evidence="14">
    <location>
        <begin position="616"/>
        <end position="677"/>
    </location>
</feature>
<feature type="transmembrane region" description="Helical" evidence="11">
    <location>
        <begin position="373"/>
        <end position="392"/>
    </location>
</feature>
<keyword evidence="2" id="KW-0813">Transport</keyword>
<dbReference type="Pfam" id="PF20501">
    <property type="entry name" value="MbhE"/>
    <property type="match status" value="1"/>
</dbReference>
<keyword evidence="3" id="KW-0050">Antiport</keyword>
<evidence type="ECO:0000256" key="10">
    <source>
        <dbReference type="SAM" id="MobiDB-lite"/>
    </source>
</evidence>
<dbReference type="Pfam" id="PF00662">
    <property type="entry name" value="Proton_antipo_N"/>
    <property type="match status" value="1"/>
</dbReference>
<keyword evidence="5 9" id="KW-0812">Transmembrane</keyword>
<dbReference type="InterPro" id="IPR001516">
    <property type="entry name" value="Proton_antipo_N"/>
</dbReference>
<feature type="transmembrane region" description="Helical" evidence="11">
    <location>
        <begin position="749"/>
        <end position="767"/>
    </location>
</feature>
<feature type="transmembrane region" description="Helical" evidence="11">
    <location>
        <begin position="78"/>
        <end position="101"/>
    </location>
</feature>
<feature type="transmembrane region" description="Helical" evidence="11">
    <location>
        <begin position="167"/>
        <end position="188"/>
    </location>
</feature>
<feature type="region of interest" description="Disordered" evidence="10">
    <location>
        <begin position="778"/>
        <end position="806"/>
    </location>
</feature>
<dbReference type="GO" id="GO:0005886">
    <property type="term" value="C:plasma membrane"/>
    <property type="evidence" value="ECO:0007669"/>
    <property type="project" value="UniProtKB-SubCell"/>
</dbReference>
<comment type="subcellular location">
    <subcellularLocation>
        <location evidence="1">Cell membrane</location>
        <topology evidence="1">Multi-pass membrane protein</topology>
    </subcellularLocation>
    <subcellularLocation>
        <location evidence="9">Membrane</location>
        <topology evidence="9">Multi-pass membrane protein</topology>
    </subcellularLocation>
</comment>
<feature type="transmembrane region" description="Helical" evidence="11">
    <location>
        <begin position="604"/>
        <end position="624"/>
    </location>
</feature>
<organism evidence="16 17">
    <name type="scientific">Pararhizobium mangrovi</name>
    <dbReference type="NCBI Taxonomy" id="2590452"/>
    <lineage>
        <taxon>Bacteria</taxon>
        <taxon>Pseudomonadati</taxon>
        <taxon>Pseudomonadota</taxon>
        <taxon>Alphaproteobacteria</taxon>
        <taxon>Hyphomicrobiales</taxon>
        <taxon>Rhizobiaceae</taxon>
        <taxon>Rhizobium/Agrobacterium group</taxon>
        <taxon>Pararhizobium</taxon>
    </lineage>
</organism>
<name>A0A506TZQ8_9HYPH</name>
<evidence type="ECO:0000256" key="8">
    <source>
        <dbReference type="ARBA" id="ARBA00023136"/>
    </source>
</evidence>
<feature type="transmembrane region" description="Helical" evidence="11">
    <location>
        <begin position="34"/>
        <end position="58"/>
    </location>
</feature>
<feature type="transmembrane region" description="Helical" evidence="11">
    <location>
        <begin position="631"/>
        <end position="650"/>
    </location>
</feature>
<dbReference type="Pfam" id="PF13244">
    <property type="entry name" value="MbhD"/>
    <property type="match status" value="1"/>
</dbReference>
<evidence type="ECO:0000256" key="4">
    <source>
        <dbReference type="ARBA" id="ARBA00022475"/>
    </source>
</evidence>
<dbReference type="Proteomes" id="UP000320314">
    <property type="component" value="Unassembled WGS sequence"/>
</dbReference>
<dbReference type="InterPro" id="IPR046806">
    <property type="entry name" value="MrpA_C/MbhE"/>
</dbReference>
<evidence type="ECO:0000256" key="7">
    <source>
        <dbReference type="ARBA" id="ARBA00023065"/>
    </source>
</evidence>
<dbReference type="PANTHER" id="PTHR43373:SF1">
    <property type="entry name" value="NA(+)_H(+) ANTIPORTER SUBUNIT A"/>
    <property type="match status" value="1"/>
</dbReference>
<feature type="domain" description="NADH-Ubiquinone oxidoreductase (complex I) chain 5 N-terminal" evidence="13">
    <location>
        <begin position="71"/>
        <end position="115"/>
    </location>
</feature>
<dbReference type="OrthoDB" id="9811798at2"/>
<feature type="transmembrane region" description="Helical" evidence="11">
    <location>
        <begin position="690"/>
        <end position="708"/>
    </location>
</feature>
<evidence type="ECO:0000256" key="9">
    <source>
        <dbReference type="RuleBase" id="RU000320"/>
    </source>
</evidence>
<feature type="transmembrane region" description="Helical" evidence="11">
    <location>
        <begin position="656"/>
        <end position="678"/>
    </location>
</feature>
<dbReference type="GO" id="GO:0015297">
    <property type="term" value="F:antiporter activity"/>
    <property type="evidence" value="ECO:0007669"/>
    <property type="project" value="UniProtKB-KW"/>
</dbReference>
<evidence type="ECO:0000256" key="11">
    <source>
        <dbReference type="SAM" id="Phobius"/>
    </source>
</evidence>
<feature type="transmembrane region" description="Helical" evidence="11">
    <location>
        <begin position="276"/>
        <end position="297"/>
    </location>
</feature>
<feature type="transmembrane region" description="Helical" evidence="11">
    <location>
        <begin position="137"/>
        <end position="155"/>
    </location>
</feature>
<feature type="transmembrane region" description="Helical" evidence="11">
    <location>
        <begin position="246"/>
        <end position="264"/>
    </location>
</feature>
<dbReference type="EMBL" id="VHLH01000027">
    <property type="protein sequence ID" value="TPW26678.1"/>
    <property type="molecule type" value="Genomic_DNA"/>
</dbReference>
<dbReference type="InterPro" id="IPR050616">
    <property type="entry name" value="CPA3_Na-H_Antiporter_A"/>
</dbReference>
<dbReference type="PANTHER" id="PTHR43373">
    <property type="entry name" value="NA(+)/H(+) ANTIPORTER SUBUNIT"/>
    <property type="match status" value="1"/>
</dbReference>
<evidence type="ECO:0000313" key="16">
    <source>
        <dbReference type="EMBL" id="TPW26678.1"/>
    </source>
</evidence>
<feature type="transmembrane region" description="Helical" evidence="11">
    <location>
        <begin position="113"/>
        <end position="131"/>
    </location>
</feature>
<dbReference type="PRINTS" id="PR01434">
    <property type="entry name" value="NADHDHGNASE5"/>
</dbReference>
<keyword evidence="17" id="KW-1185">Reference proteome</keyword>
<evidence type="ECO:0000259" key="13">
    <source>
        <dbReference type="Pfam" id="PF00662"/>
    </source>
</evidence>
<evidence type="ECO:0000259" key="14">
    <source>
        <dbReference type="Pfam" id="PF13244"/>
    </source>
</evidence>
<feature type="domain" description="MrpA C-terminal/MbhE" evidence="15">
    <location>
        <begin position="690"/>
        <end position="773"/>
    </location>
</feature>
<feature type="transmembrane region" description="Helical" evidence="11">
    <location>
        <begin position="412"/>
        <end position="433"/>
    </location>
</feature>
<dbReference type="AlphaFoldDB" id="A0A506TZQ8"/>
<keyword evidence="4" id="KW-1003">Cell membrane</keyword>
<feature type="domain" description="NADH:quinone oxidoreductase/Mrp antiporter transmembrane" evidence="12">
    <location>
        <begin position="132"/>
        <end position="417"/>
    </location>
</feature>
<feature type="transmembrane region" description="Helical" evidence="11">
    <location>
        <begin position="304"/>
        <end position="322"/>
    </location>
</feature>
<dbReference type="InterPro" id="IPR001750">
    <property type="entry name" value="ND/Mrp_TM"/>
</dbReference>
<evidence type="ECO:0000313" key="17">
    <source>
        <dbReference type="Proteomes" id="UP000320314"/>
    </source>
</evidence>
<feature type="transmembrane region" description="Helical" evidence="11">
    <location>
        <begin position="453"/>
        <end position="475"/>
    </location>
</feature>
<dbReference type="RefSeq" id="WP_141167657.1">
    <property type="nucleotide sequence ID" value="NZ_VHLH01000027.1"/>
</dbReference>
<protein>
    <submittedName>
        <fullName evidence="16">Putative monovalent cation/H+ antiporter subunit A</fullName>
    </submittedName>
</protein>
<evidence type="ECO:0000256" key="2">
    <source>
        <dbReference type="ARBA" id="ARBA00022448"/>
    </source>
</evidence>
<evidence type="ECO:0000256" key="3">
    <source>
        <dbReference type="ARBA" id="ARBA00022449"/>
    </source>
</evidence>
<evidence type="ECO:0000259" key="12">
    <source>
        <dbReference type="Pfam" id="PF00361"/>
    </source>
</evidence>
<feature type="transmembrane region" description="Helical" evidence="11">
    <location>
        <begin position="571"/>
        <end position="592"/>
    </location>
</feature>